<dbReference type="PROSITE" id="PS50294">
    <property type="entry name" value="WD_REPEATS_REGION"/>
    <property type="match status" value="1"/>
</dbReference>
<reference evidence="2 3" key="1">
    <citation type="journal article" date="2016" name="Appl. Environ. Microbiol.">
        <title>Lack of Overt Genome Reduction in the Bryostatin-Producing Bryozoan Symbiont "Candidatus Endobugula sertula".</title>
        <authorList>
            <person name="Miller I.J."/>
            <person name="Vanee N."/>
            <person name="Fong S.S."/>
            <person name="Lim-Fong G.E."/>
            <person name="Kwan J.C."/>
        </authorList>
    </citation>
    <scope>NUCLEOTIDE SEQUENCE [LARGE SCALE GENOMIC DNA]</scope>
    <source>
        <strain evidence="2">AB1-4</strain>
    </source>
</reference>
<protein>
    <submittedName>
        <fullName evidence="2">Uncharacterized protein</fullName>
    </submittedName>
</protein>
<sequence length="316" mass="35335">MILLAACRPQYSPLSSIEVARNGINGGALSRDGQYSVVGSVFHGGSLWRNSDAERLYNWNHSKDSTDDRIIISADINATNQRALTADAATLVLWDVSTGAATRFWTSPAEVLDSKLDIEGRYALLGLADHSAVIFDAIQGGITRKFSHKGRVRSVDLSDDNLIAITGSEDHSAIIWQVSNSKPLFTIQHKEDVQFVKLSYDGRYAVTAAQFDRAELWGVEKQRSIAQLPLKKERLKRGLYITSARFSDDSKQLLIGYPNRTIELRTTQSLKLLKTWTLPKRKHWQPTNAAVIDVAFDQQDKQYRAMSSDGFVHLLQ</sequence>
<evidence type="ECO:0000313" key="3">
    <source>
        <dbReference type="Proteomes" id="UP000242502"/>
    </source>
</evidence>
<dbReference type="STRING" id="62101.AB835_05295"/>
<evidence type="ECO:0000256" key="1">
    <source>
        <dbReference type="PROSITE-ProRule" id="PRU00221"/>
    </source>
</evidence>
<gene>
    <name evidence="2" type="ORF">AB835_05295</name>
</gene>
<dbReference type="InterPro" id="IPR015943">
    <property type="entry name" value="WD40/YVTN_repeat-like_dom_sf"/>
</dbReference>
<dbReference type="InterPro" id="IPR011047">
    <property type="entry name" value="Quinoprotein_ADH-like_sf"/>
</dbReference>
<dbReference type="Pfam" id="PF00400">
    <property type="entry name" value="WD40"/>
    <property type="match status" value="1"/>
</dbReference>
<dbReference type="Gene3D" id="2.130.10.10">
    <property type="entry name" value="YVTN repeat-like/Quinoprotein amine dehydrogenase"/>
    <property type="match status" value="1"/>
</dbReference>
<dbReference type="PROSITE" id="PS50082">
    <property type="entry name" value="WD_REPEATS_2"/>
    <property type="match status" value="1"/>
</dbReference>
<dbReference type="PANTHER" id="PTHR19879">
    <property type="entry name" value="TRANSCRIPTION INITIATION FACTOR TFIID"/>
    <property type="match status" value="1"/>
</dbReference>
<dbReference type="SMART" id="SM00320">
    <property type="entry name" value="WD40"/>
    <property type="match status" value="3"/>
</dbReference>
<proteinExistence type="predicted"/>
<dbReference type="EMBL" id="MDLC01000013">
    <property type="protein sequence ID" value="ODS24165.1"/>
    <property type="molecule type" value="Genomic_DNA"/>
</dbReference>
<dbReference type="SUPFAM" id="SSF50998">
    <property type="entry name" value="Quinoprotein alcohol dehydrogenase-like"/>
    <property type="match status" value="1"/>
</dbReference>
<comment type="caution">
    <text evidence="2">The sequence shown here is derived from an EMBL/GenBank/DDBJ whole genome shotgun (WGS) entry which is preliminary data.</text>
</comment>
<dbReference type="AlphaFoldDB" id="A0A1D2QRE6"/>
<accession>A0A1D2QRE6</accession>
<name>A0A1D2QRE6_9GAMM</name>
<dbReference type="PANTHER" id="PTHR19879:SF9">
    <property type="entry name" value="TRANSCRIPTION INITIATION FACTOR TFIID SUBUNIT 5"/>
    <property type="match status" value="1"/>
</dbReference>
<organism evidence="2 3">
    <name type="scientific">Candidatus Endobugula sertula</name>
    <name type="common">Bugula neritina bacterial symbiont</name>
    <dbReference type="NCBI Taxonomy" id="62101"/>
    <lineage>
        <taxon>Bacteria</taxon>
        <taxon>Pseudomonadati</taxon>
        <taxon>Pseudomonadota</taxon>
        <taxon>Gammaproteobacteria</taxon>
        <taxon>Cellvibrionales</taxon>
        <taxon>Cellvibrionaceae</taxon>
        <taxon>Candidatus Endobugula</taxon>
    </lineage>
</organism>
<dbReference type="Proteomes" id="UP000242502">
    <property type="component" value="Unassembled WGS sequence"/>
</dbReference>
<keyword evidence="1" id="KW-0853">WD repeat</keyword>
<evidence type="ECO:0000313" key="2">
    <source>
        <dbReference type="EMBL" id="ODS24165.1"/>
    </source>
</evidence>
<feature type="repeat" description="WD" evidence="1">
    <location>
        <begin position="145"/>
        <end position="186"/>
    </location>
</feature>
<dbReference type="InterPro" id="IPR001680">
    <property type="entry name" value="WD40_rpt"/>
</dbReference>